<dbReference type="Proteomes" id="UP000485058">
    <property type="component" value="Unassembled WGS sequence"/>
</dbReference>
<feature type="region of interest" description="Disordered" evidence="1">
    <location>
        <begin position="199"/>
        <end position="221"/>
    </location>
</feature>
<name>A0A699YQN1_HAELA</name>
<keyword evidence="3" id="KW-1185">Reference proteome</keyword>
<evidence type="ECO:0000313" key="2">
    <source>
        <dbReference type="EMBL" id="GFH08479.1"/>
    </source>
</evidence>
<dbReference type="Gene3D" id="1.10.220.20">
    <property type="match status" value="1"/>
</dbReference>
<gene>
    <name evidence="2" type="ORF">HaLaN_03451</name>
</gene>
<organism evidence="2 3">
    <name type="scientific">Haematococcus lacustris</name>
    <name type="common">Green alga</name>
    <name type="synonym">Haematococcus pluvialis</name>
    <dbReference type="NCBI Taxonomy" id="44745"/>
    <lineage>
        <taxon>Eukaryota</taxon>
        <taxon>Viridiplantae</taxon>
        <taxon>Chlorophyta</taxon>
        <taxon>core chlorophytes</taxon>
        <taxon>Chlorophyceae</taxon>
        <taxon>CS clade</taxon>
        <taxon>Chlamydomonadales</taxon>
        <taxon>Haematococcaceae</taxon>
        <taxon>Haematococcus</taxon>
    </lineage>
</organism>
<dbReference type="PANTHER" id="PTHR10663">
    <property type="entry name" value="GUANYL-NUCLEOTIDE EXCHANGE FACTOR"/>
    <property type="match status" value="1"/>
</dbReference>
<comment type="caution">
    <text evidence="2">The sequence shown here is derived from an EMBL/GenBank/DDBJ whole genome shotgun (WGS) entry which is preliminary data.</text>
</comment>
<dbReference type="AlphaFoldDB" id="A0A699YQN1"/>
<accession>A0A699YQN1</accession>
<reference evidence="2 3" key="1">
    <citation type="submission" date="2020-02" db="EMBL/GenBank/DDBJ databases">
        <title>Draft genome sequence of Haematococcus lacustris strain NIES-144.</title>
        <authorList>
            <person name="Morimoto D."/>
            <person name="Nakagawa S."/>
            <person name="Yoshida T."/>
            <person name="Sawayama S."/>
        </authorList>
    </citation>
    <scope>NUCLEOTIDE SEQUENCE [LARGE SCALE GENOMIC DNA]</scope>
    <source>
        <strain evidence="2 3">NIES-144</strain>
    </source>
</reference>
<dbReference type="PANTHER" id="PTHR10663:SF375">
    <property type="entry name" value="LD29171P"/>
    <property type="match status" value="1"/>
</dbReference>
<evidence type="ECO:0000313" key="3">
    <source>
        <dbReference type="Proteomes" id="UP000485058"/>
    </source>
</evidence>
<sequence length="303" mass="32574">MPVSGSRGVSTGTCTCASPGAVTECLPNPQHRWENVRDALTHHLRHPLCITLLRNCASTDTAAFQLAIKLLLAVMLQPKLRRGLKPELGAFYPFSLKQLCSEPQLVVDLFVNYDCDLAAPALFERTMHALGWLAQKQDVSDLSDPLSASRGGGQMSVKQQQEALARLAAVREAAQRCIVAVVVALESWTQALREGQGAKGAVLPSTAQDSPKQSEAAEHGSQTHLSRAISLFNSSPVKGVRYLVKQGMVDNQPQHGCTGADTVWKREQGVCTGQGVIGIVKRADTERCLSSMLLQEAPAKSAV</sequence>
<protein>
    <submittedName>
        <fullName evidence="2">SEC7 domain-containing protein</fullName>
    </submittedName>
</protein>
<dbReference type="EMBL" id="BLLF01000164">
    <property type="protein sequence ID" value="GFH08479.1"/>
    <property type="molecule type" value="Genomic_DNA"/>
</dbReference>
<evidence type="ECO:0000256" key="1">
    <source>
        <dbReference type="SAM" id="MobiDB-lite"/>
    </source>
</evidence>
<dbReference type="GO" id="GO:0005802">
    <property type="term" value="C:trans-Golgi network"/>
    <property type="evidence" value="ECO:0007669"/>
    <property type="project" value="TreeGrafter"/>
</dbReference>
<proteinExistence type="predicted"/>